<protein>
    <submittedName>
        <fullName evidence="2">Uncharacterized protein isoform X1</fullName>
    </submittedName>
</protein>
<keyword evidence="1" id="KW-1185">Reference proteome</keyword>
<accession>A0AC58JNX9</accession>
<gene>
    <name evidence="2" type="primary">LOC100148510</name>
</gene>
<evidence type="ECO:0000313" key="1">
    <source>
        <dbReference type="Proteomes" id="UP000000437"/>
    </source>
</evidence>
<dbReference type="Proteomes" id="UP000000437">
    <property type="component" value="Chromosome 5"/>
</dbReference>
<sequence length="1805" mass="205667">MHSMDSVGVNIIETGTLGRPFRLGMLYDCRKDSFVPGITLWDKDQLQHSICTYPQIKTDFSVTASDTIEEKCQLLNIGDFQKLSFLSGLINVSGAAKYLSDTKKSFKQRRLTLHYRSTTHYEELTINHLVSKNIAHHEVFDNDAATHVVTAVLYGADACFVFDREASLDEDKSTVDEDLKAAFDKLNGISVSAKIDLSLDDNQKTAFEKFSCTFFGDFQLGSNPTSFEEALRAIADLPKLLGETKFAVPLRVWLYPLDKLNSYSAKLQQEISIDLIRNVESVFESLRTTEMKCSDLLKDTPSLAFAGFHDKIMIMKQNCCNYKLSLMKKLGSLFPKIRSDTEKETALIDLLLDHEKCPFRGNDLEKWVKEKENEFVIMKSLLRQLTDLGATVEENLENILMDLNVENVVSYTFTSLECPDVLLTKQQAFLNPSTIENNSEDASVLSKKSGFTSDIKTTMRSNLIIFKNLMESKICKPAKYIVASKEIPNPGSCILIYENGSDEAACFTPPIKPAHPVTEQIIWENVVLKVTPVCPATEELKLLYKTKTAKDWKSQSVKKSQNTVILTDLRPDTEYEIKFAAVGKLNYTVDSDVIHLRVIKKELIDATESILEKLSLIEDKCSKLMEDKSAVTFRAIHNKLKDMRRHCQIYKQDLENKIKSTMQSVQACEKDISALTDLLQAHHESPFNESDLIEWIKVNETESNAVEKILQQLLDSGTEVNNSLDEYLFDVSVENVVCYTFTSLDLPDDLLSDQEDFLKPEMMRNSDKNPNAVSETWLTESIRETMKKHLEIFNELKCLYGSRSTTFLITYEDHTNHPGSCILLYENGSDKATCFTPPIKPAHPVIEQISGERVVLKATPVCPATEEFKLLYKTKEEKDWKSQTVKKSRDKIILTDLRPDTEYEMKFAAVGKLNYTVDSDVIHLRVIKKELIDATESILEKLSLIEDKCSKLMEDKSAVTFRAIHNKLEDMKRHCQNYKQDLEIKIKSTMQSVQACEKDISALTDLLQDHHESPFNESDLMEWIRVKETESNAVEKILQQLLDSGTEVNKNLDEYLFDVSVENVVCYTFTSLDLPDDLLSKQEDFLKPEMMRRKTDKKPNAVSETWLTESIRETMKKHLEIFNELKCLYGIRSTTFWITYEDHTNHPGSCILLYENGSDKATCFTPPLKPAHPVIEQISGERVVLKATPVCPATEELKLLYKTTEEDDWKSQRVKKSQDTVFLTDLRPDTEYEMKFAAVGKLNYTIDSDVIHLRVIEKKLIDATESILEKLSLIEDKCSKLMEDKSAATFRAIHKKLEDMRRHCQIYKQDLEIKIKSTMQSVQACEKDISALTDLLQAHHESPFNESDLIEWIRVKETESKAVEKILQQLLDSGTEVNNSLDEYLFDVSVENVVCYTFTSLNLPDDLLSKQEDFLKPEMMRNSDKKPNAVSETWLTGSIRETMKKHLEIFNELKCLYGSRSTTFLITYKDHTNHPGSCILLYENGSDKATCFTPPIKPAHPVIEQISGERVVLKATPVCPATEELKLLYKTKEEDDWKSQTVKKSQDTVILTGLRPDTEYKMKYVALGKLNYTIDSDVIGVTTRVVSETQCALPYSCNTNFKYFDSELLNSNSVQLNETGKYLQVKSGQKLSMTKEPRNNQPMSFDSSEEVKVCTVLAGKTNNCQTHFIASLRARIEHLTEVRLVDESDIVLIFCPIVSRAGTDIDAAIHRCYTNASKLTVLVVLHHTFDPEKTVSDSSKTVNRENLLTVDCLFYEDAGLLQCQRNSDAYDKSVNWLIAQGRKTGLKIYPKKSPDSQSNGRKFWR</sequence>
<evidence type="ECO:0000313" key="2">
    <source>
        <dbReference type="RefSeq" id="XP_073808193.1"/>
    </source>
</evidence>
<dbReference type="RefSeq" id="XP_073808193.1">
    <property type="nucleotide sequence ID" value="XM_073952092.1"/>
</dbReference>
<reference evidence="2" key="1">
    <citation type="submission" date="2025-08" db="UniProtKB">
        <authorList>
            <consortium name="RefSeq"/>
        </authorList>
    </citation>
    <scope>IDENTIFICATION</scope>
    <source>
        <strain evidence="2">Tuebingen</strain>
        <tissue evidence="2">Fibroblasts and whole tissue</tissue>
    </source>
</reference>
<proteinExistence type="predicted"/>
<organism evidence="1 2">
    <name type="scientific">Danio rerio</name>
    <name type="common">Zebrafish</name>
    <name type="synonym">Brachydanio rerio</name>
    <dbReference type="NCBI Taxonomy" id="7955"/>
    <lineage>
        <taxon>Eukaryota</taxon>
        <taxon>Metazoa</taxon>
        <taxon>Chordata</taxon>
        <taxon>Craniata</taxon>
        <taxon>Vertebrata</taxon>
        <taxon>Euteleostomi</taxon>
        <taxon>Actinopterygii</taxon>
        <taxon>Neopterygii</taxon>
        <taxon>Teleostei</taxon>
        <taxon>Ostariophysi</taxon>
        <taxon>Cypriniformes</taxon>
        <taxon>Danionidae</taxon>
        <taxon>Danioninae</taxon>
        <taxon>Danio</taxon>
    </lineage>
</organism>
<name>A0AC58JNX9_DANRE</name>